<dbReference type="WBParaSite" id="Gr19_v10_g17031.t1">
    <property type="protein sequence ID" value="Gr19_v10_g17031.t1"/>
    <property type="gene ID" value="Gr19_v10_g17031"/>
</dbReference>
<evidence type="ECO:0000313" key="1">
    <source>
        <dbReference type="Proteomes" id="UP000887572"/>
    </source>
</evidence>
<dbReference type="Proteomes" id="UP000887572">
    <property type="component" value="Unplaced"/>
</dbReference>
<dbReference type="AlphaFoldDB" id="A0A914HHN3"/>
<proteinExistence type="predicted"/>
<protein>
    <submittedName>
        <fullName evidence="2">Uncharacterized protein</fullName>
    </submittedName>
</protein>
<reference evidence="2" key="1">
    <citation type="submission" date="2022-11" db="UniProtKB">
        <authorList>
            <consortium name="WormBaseParasite"/>
        </authorList>
    </citation>
    <scope>IDENTIFICATION</scope>
</reference>
<organism evidence="1 2">
    <name type="scientific">Globodera rostochiensis</name>
    <name type="common">Golden nematode worm</name>
    <name type="synonym">Heterodera rostochiensis</name>
    <dbReference type="NCBI Taxonomy" id="31243"/>
    <lineage>
        <taxon>Eukaryota</taxon>
        <taxon>Metazoa</taxon>
        <taxon>Ecdysozoa</taxon>
        <taxon>Nematoda</taxon>
        <taxon>Chromadorea</taxon>
        <taxon>Rhabditida</taxon>
        <taxon>Tylenchina</taxon>
        <taxon>Tylenchomorpha</taxon>
        <taxon>Tylenchoidea</taxon>
        <taxon>Heteroderidae</taxon>
        <taxon>Heteroderinae</taxon>
        <taxon>Globodera</taxon>
    </lineage>
</organism>
<sequence>MEIIREIVGIICSVCPESFSSRCLEYTQLICLMLNIAFINLYPFINNQKHLNAFTPFVQNPFRQDVLNTLNSFV</sequence>
<keyword evidence="1" id="KW-1185">Reference proteome</keyword>
<evidence type="ECO:0000313" key="2">
    <source>
        <dbReference type="WBParaSite" id="Gr19_v10_g17031.t1"/>
    </source>
</evidence>
<name>A0A914HHN3_GLORO</name>
<accession>A0A914HHN3</accession>